<dbReference type="GO" id="GO:0051301">
    <property type="term" value="P:cell division"/>
    <property type="evidence" value="ECO:0007669"/>
    <property type="project" value="UniProtKB-KW"/>
</dbReference>
<feature type="compositionally biased region" description="Acidic residues" evidence="9">
    <location>
        <begin position="676"/>
        <end position="686"/>
    </location>
</feature>
<keyword evidence="12" id="KW-1185">Reference proteome</keyword>
<dbReference type="Gene3D" id="1.25.10.10">
    <property type="entry name" value="Leucine-rich Repeat Variant"/>
    <property type="match status" value="2"/>
</dbReference>
<dbReference type="AlphaFoldDB" id="A0A914B4M7"/>
<dbReference type="Proteomes" id="UP000887568">
    <property type="component" value="Unplaced"/>
</dbReference>
<evidence type="ECO:0000256" key="6">
    <source>
        <dbReference type="ARBA" id="ARBA00023067"/>
    </source>
</evidence>
<organism evidence="11 12">
    <name type="scientific">Patiria miniata</name>
    <name type="common">Bat star</name>
    <name type="synonym">Asterina miniata</name>
    <dbReference type="NCBI Taxonomy" id="46514"/>
    <lineage>
        <taxon>Eukaryota</taxon>
        <taxon>Metazoa</taxon>
        <taxon>Echinodermata</taxon>
        <taxon>Eleutherozoa</taxon>
        <taxon>Asterozoa</taxon>
        <taxon>Asteroidea</taxon>
        <taxon>Valvatacea</taxon>
        <taxon>Valvatida</taxon>
        <taxon>Asterinidae</taxon>
        <taxon>Patiria</taxon>
    </lineage>
</organism>
<accession>A0A914B4M7</accession>
<dbReference type="GeneID" id="119739769"/>
<feature type="compositionally biased region" description="Basic and acidic residues" evidence="9">
    <location>
        <begin position="913"/>
        <end position="928"/>
    </location>
</feature>
<evidence type="ECO:0000256" key="2">
    <source>
        <dbReference type="ARBA" id="ARBA00006533"/>
    </source>
</evidence>
<proteinExistence type="inferred from homology"/>
<evidence type="ECO:0000256" key="8">
    <source>
        <dbReference type="SAM" id="Coils"/>
    </source>
</evidence>
<dbReference type="PANTHER" id="PTHR14418:SF5">
    <property type="entry name" value="CONDENSIN COMPLEX SUBUNIT 3"/>
    <property type="match status" value="1"/>
</dbReference>
<feature type="region of interest" description="Disordered" evidence="9">
    <location>
        <begin position="913"/>
        <end position="1108"/>
    </location>
</feature>
<feature type="domain" description="Nuclear condensin complex subunit 3 C-terminal" evidence="10">
    <location>
        <begin position="559"/>
        <end position="867"/>
    </location>
</feature>
<feature type="coiled-coil region" evidence="8">
    <location>
        <begin position="486"/>
        <end position="539"/>
    </location>
</feature>
<keyword evidence="7" id="KW-0131">Cell cycle</keyword>
<dbReference type="InterPro" id="IPR025977">
    <property type="entry name" value="Cnd3_C"/>
</dbReference>
<keyword evidence="3" id="KW-0158">Chromosome</keyword>
<feature type="compositionally biased region" description="Polar residues" evidence="9">
    <location>
        <begin position="1003"/>
        <end position="1012"/>
    </location>
</feature>
<sequence length="1108" mass="122549">MPSKKGKTLSEVFEDCQKGIHNHAKLTTALRTTYDELDDKTAFHQEFLGFFKHALIIFKREPAVERTLDFVAKFAASFAIVEKSADEAEEEPAESPADNFMVFLFSFLFQHHNARDRAVRFRVCQMINKLLVNLGDEAQIDEDLFEQIYDCMLIRLHDKFPAVRTQAVTAVARLQDPTDADCPVIAAYLHLIEHDVNYEVRRAVLSNLSMSTRTLPKILDRTRDVKDSVRKTAFLVLAEKVHIKALTIAQRVQLLQDGLTDRSDTVKDACSGKLLQAWLRIFDGNVLDLLACLDVENSCKTAELALDVVLRKAQSQELVDNFDLLDETYVIPADKLTCESALYWQCLCSFLKAQGADGEMLLDRMLPNVTIFSNYIRSFLEKLKPTALNETEVEETLKQEFVAQQLLQLCGILDLSDEVGRKHLDVMIRDMLIAPHIPSSLVPRLVTHFTTLHPGDEEQVNLTAEIIADVREPISVLETSLTEGEKRKKELKLASVRVELNQARDALEDCVNMEDFSRAAELKNLVTELEASKHSLLEESSISIREVRLEKSDPGTLVKCLTIASEILQRLTSKGLSPTLQTLIDTLVLPGIQNTDPSVRNMAVKCVGLASQLSRDFAHRHLLLLMQISQVDQETIQVTALQSIFDLLHTFGLDAFKIATSAPSVGDGDSRASAEDQGDDEVEEQGVDGGTAGLQQDKSAASSVLAILTGLLDSESVDVRTVVAEGMAKLLLSGRVTSPKLLSRLLLLWYNPTTEEDLHLRHCLGTFFPVFAFAARANQDCVEEAFLPTLDTLFNAPTTSPLAQVNENNVAELLVHLTDQRNLRQETALQESSVHDSLSLKLCNKILGDMEAPGVRVLCKVLNMLHLSTSNANIVKDLSVLAEQMVEKAEEKMAKKYLEKFRQNLQECSAKLDNDATEPQSHEGDNREMGQASGDNREMGQVSGDNGEMGQASGDNGEMGQASGAEEGTETQTTEEANVNKTLDQQGQDVTSPVVDRVPPINGSPTVLTVNRTVGDGADEEAAQPPRTGGRGQRSRRKPPAVTQEDDTENSVFESPVVQPRRPKRSGKRAKVKMAALLSDSESETEKTRAGFGRTRNVLAPINTDEST</sequence>
<protein>
    <recommendedName>
        <fullName evidence="10">Nuclear condensin complex subunit 3 C-terminal domain-containing protein</fullName>
    </recommendedName>
</protein>
<dbReference type="GO" id="GO:0000793">
    <property type="term" value="C:condensed chromosome"/>
    <property type="evidence" value="ECO:0007669"/>
    <property type="project" value="TreeGrafter"/>
</dbReference>
<feature type="region of interest" description="Disordered" evidence="9">
    <location>
        <begin position="663"/>
        <end position="695"/>
    </location>
</feature>
<keyword evidence="8" id="KW-0175">Coiled coil</keyword>
<reference evidence="11" key="1">
    <citation type="submission" date="2022-11" db="UniProtKB">
        <authorList>
            <consortium name="EnsemblMetazoa"/>
        </authorList>
    </citation>
    <scope>IDENTIFICATION</scope>
</reference>
<comment type="similarity">
    <text evidence="2">Belongs to the CND3 (condensin subunit 3) family.</text>
</comment>
<feature type="compositionally biased region" description="Basic residues" evidence="9">
    <location>
        <begin position="1061"/>
        <end position="1072"/>
    </location>
</feature>
<evidence type="ECO:0000256" key="1">
    <source>
        <dbReference type="ARBA" id="ARBA00004286"/>
    </source>
</evidence>
<keyword evidence="4" id="KW-0132">Cell division</keyword>
<dbReference type="EnsemblMetazoa" id="XM_038214831.1">
    <property type="protein sequence ID" value="XP_038070759.1"/>
    <property type="gene ID" value="LOC119739769"/>
</dbReference>
<dbReference type="GO" id="GO:0005737">
    <property type="term" value="C:cytoplasm"/>
    <property type="evidence" value="ECO:0007669"/>
    <property type="project" value="TreeGrafter"/>
</dbReference>
<comment type="subcellular location">
    <subcellularLocation>
        <location evidence="1">Chromosome</location>
    </subcellularLocation>
</comment>
<dbReference type="OrthoDB" id="27187at2759"/>
<dbReference type="InterPro" id="IPR011989">
    <property type="entry name" value="ARM-like"/>
</dbReference>
<dbReference type="GO" id="GO:0000796">
    <property type="term" value="C:condensin complex"/>
    <property type="evidence" value="ECO:0007669"/>
    <property type="project" value="InterPro"/>
</dbReference>
<dbReference type="GO" id="GO:0007076">
    <property type="term" value="P:mitotic chromosome condensation"/>
    <property type="evidence" value="ECO:0007669"/>
    <property type="project" value="InterPro"/>
</dbReference>
<dbReference type="Pfam" id="PF12719">
    <property type="entry name" value="Cnd3"/>
    <property type="match status" value="1"/>
</dbReference>
<dbReference type="RefSeq" id="XP_038070759.1">
    <property type="nucleotide sequence ID" value="XM_038214831.1"/>
</dbReference>
<dbReference type="PANTHER" id="PTHR14418">
    <property type="entry name" value="CONDENSIN COMPLEX SUBUNIT 3-RELATED"/>
    <property type="match status" value="1"/>
</dbReference>
<evidence type="ECO:0000313" key="12">
    <source>
        <dbReference type="Proteomes" id="UP000887568"/>
    </source>
</evidence>
<keyword evidence="6" id="KW-0226">DNA condensation</keyword>
<evidence type="ECO:0000256" key="5">
    <source>
        <dbReference type="ARBA" id="ARBA00022776"/>
    </source>
</evidence>
<dbReference type="InterPro" id="IPR027165">
    <property type="entry name" value="CND3"/>
</dbReference>
<dbReference type="InterPro" id="IPR016024">
    <property type="entry name" value="ARM-type_fold"/>
</dbReference>
<evidence type="ECO:0000256" key="3">
    <source>
        <dbReference type="ARBA" id="ARBA00022454"/>
    </source>
</evidence>
<evidence type="ECO:0000259" key="10">
    <source>
        <dbReference type="Pfam" id="PF12719"/>
    </source>
</evidence>
<evidence type="ECO:0000256" key="9">
    <source>
        <dbReference type="SAM" id="MobiDB-lite"/>
    </source>
</evidence>
<dbReference type="OMA" id="FRATQIT"/>
<dbReference type="SUPFAM" id="SSF48371">
    <property type="entry name" value="ARM repeat"/>
    <property type="match status" value="1"/>
</dbReference>
<evidence type="ECO:0000256" key="7">
    <source>
        <dbReference type="ARBA" id="ARBA00023306"/>
    </source>
</evidence>
<evidence type="ECO:0000313" key="11">
    <source>
        <dbReference type="EnsemblMetazoa" id="XP_038070759.1"/>
    </source>
</evidence>
<name>A0A914B4M7_PATMI</name>
<feature type="compositionally biased region" description="Polar residues" evidence="9">
    <location>
        <begin position="977"/>
        <end position="991"/>
    </location>
</feature>
<evidence type="ECO:0000256" key="4">
    <source>
        <dbReference type="ARBA" id="ARBA00022618"/>
    </source>
</evidence>
<keyword evidence="5" id="KW-0498">Mitosis</keyword>